<sequence>MNNNDLWSYASSFDLFLGLLIRLSRRVAAASAVRTALMMSRKIGINSVGLAFDTRRHQLMFAVDDGKEEQPSRYRKTAIFAWEATEGDGENKR</sequence>
<comment type="caution">
    <text evidence="2">The sequence shown here is derived from an EMBL/GenBank/DDBJ whole genome shotgun (WGS) entry which is preliminary data.</text>
</comment>
<feature type="signal peptide" evidence="1">
    <location>
        <begin position="1"/>
        <end position="29"/>
    </location>
</feature>
<reference evidence="2 3" key="1">
    <citation type="journal article" date="2015" name="Genome Biol.">
        <title>Comparative genomics of Steinernema reveals deeply conserved gene regulatory networks.</title>
        <authorList>
            <person name="Dillman A.R."/>
            <person name="Macchietto M."/>
            <person name="Porter C.F."/>
            <person name="Rogers A."/>
            <person name="Williams B."/>
            <person name="Antoshechkin I."/>
            <person name="Lee M.M."/>
            <person name="Goodwin Z."/>
            <person name="Lu X."/>
            <person name="Lewis E.E."/>
            <person name="Goodrich-Blair H."/>
            <person name="Stock S.P."/>
            <person name="Adams B.J."/>
            <person name="Sternberg P.W."/>
            <person name="Mortazavi A."/>
        </authorList>
    </citation>
    <scope>NUCLEOTIDE SEQUENCE [LARGE SCALE GENOMIC DNA]</scope>
    <source>
        <strain evidence="2 3">ALL</strain>
    </source>
</reference>
<reference evidence="2 3" key="2">
    <citation type="journal article" date="2019" name="G3 (Bethesda)">
        <title>Hybrid Assembly of the Genome of the Entomopathogenic Nematode Steinernema carpocapsae Identifies the X-Chromosome.</title>
        <authorList>
            <person name="Serra L."/>
            <person name="Macchietto M."/>
            <person name="Macias-Munoz A."/>
            <person name="McGill C.J."/>
            <person name="Rodriguez I.M."/>
            <person name="Rodriguez B."/>
            <person name="Murad R."/>
            <person name="Mortazavi A."/>
        </authorList>
    </citation>
    <scope>NUCLEOTIDE SEQUENCE [LARGE SCALE GENOMIC DNA]</scope>
    <source>
        <strain evidence="2 3">ALL</strain>
    </source>
</reference>
<organism evidence="2 3">
    <name type="scientific">Steinernema carpocapsae</name>
    <name type="common">Entomopathogenic nematode</name>
    <dbReference type="NCBI Taxonomy" id="34508"/>
    <lineage>
        <taxon>Eukaryota</taxon>
        <taxon>Metazoa</taxon>
        <taxon>Ecdysozoa</taxon>
        <taxon>Nematoda</taxon>
        <taxon>Chromadorea</taxon>
        <taxon>Rhabditida</taxon>
        <taxon>Tylenchina</taxon>
        <taxon>Panagrolaimomorpha</taxon>
        <taxon>Strongyloidoidea</taxon>
        <taxon>Steinernematidae</taxon>
        <taxon>Steinernema</taxon>
    </lineage>
</organism>
<feature type="chain" id="PRO_5020916705" evidence="1">
    <location>
        <begin position="30"/>
        <end position="93"/>
    </location>
</feature>
<accession>A0A4U5MQS4</accession>
<dbReference type="AlphaFoldDB" id="A0A4U5MQS4"/>
<gene>
    <name evidence="2" type="ORF">L596_019341</name>
</gene>
<protein>
    <submittedName>
        <fullName evidence="2">Uncharacterized protein</fullName>
    </submittedName>
</protein>
<evidence type="ECO:0000313" key="3">
    <source>
        <dbReference type="Proteomes" id="UP000298663"/>
    </source>
</evidence>
<evidence type="ECO:0000313" key="2">
    <source>
        <dbReference type="EMBL" id="TKR71802.1"/>
    </source>
</evidence>
<proteinExistence type="predicted"/>
<keyword evidence="1" id="KW-0732">Signal</keyword>
<keyword evidence="3" id="KW-1185">Reference proteome</keyword>
<name>A0A4U5MQS4_STECR</name>
<dbReference type="EMBL" id="AZBU02000006">
    <property type="protein sequence ID" value="TKR71802.1"/>
    <property type="molecule type" value="Genomic_DNA"/>
</dbReference>
<evidence type="ECO:0000256" key="1">
    <source>
        <dbReference type="SAM" id="SignalP"/>
    </source>
</evidence>
<dbReference type="Proteomes" id="UP000298663">
    <property type="component" value="Unassembled WGS sequence"/>
</dbReference>